<reference evidence="1 2" key="1">
    <citation type="journal article" date="2021" name="Syst. Appl. Microbiol.">
        <title>Persephonella atlantica sp. nov.: How to adapt to physico-chemical gradients in high temperature hydrothermal habitats.</title>
        <authorList>
            <person name="Francois D.X."/>
            <person name="Godfroy A."/>
            <person name="Mathien C."/>
            <person name="Aube J."/>
            <person name="Cathalot C."/>
            <person name="Lesongeur F."/>
            <person name="L'Haridon S."/>
            <person name="Philippon X."/>
            <person name="Roussel E.G."/>
        </authorList>
    </citation>
    <scope>NUCLEOTIDE SEQUENCE [LARGE SCALE GENOMIC DNA]</scope>
    <source>
        <strain evidence="1 2">MO1340</strain>
    </source>
</reference>
<evidence type="ECO:0000313" key="2">
    <source>
        <dbReference type="Proteomes" id="UP000772812"/>
    </source>
</evidence>
<dbReference type="Proteomes" id="UP000772812">
    <property type="component" value="Unassembled WGS sequence"/>
</dbReference>
<name>A0ABS1GGM6_9AQUI</name>
<dbReference type="EMBL" id="JAACYA010000001">
    <property type="protein sequence ID" value="MBK3332084.1"/>
    <property type="molecule type" value="Genomic_DNA"/>
</dbReference>
<keyword evidence="2" id="KW-1185">Reference proteome</keyword>
<sequence>MKKLKCHYSSFFFRFYFLLLILLAFSTFSYGKKLSDYNIAIYNIYINKINYGDQVVYIKKKIFIF</sequence>
<comment type="caution">
    <text evidence="1">The sequence shown here is derived from an EMBL/GenBank/DDBJ whole genome shotgun (WGS) entry which is preliminary data.</text>
</comment>
<gene>
    <name evidence="1" type="ORF">GWK41_03250</name>
</gene>
<organism evidence="1 2">
    <name type="scientific">Persephonella atlantica</name>
    <dbReference type="NCBI Taxonomy" id="2699429"/>
    <lineage>
        <taxon>Bacteria</taxon>
        <taxon>Pseudomonadati</taxon>
        <taxon>Aquificota</taxon>
        <taxon>Aquificia</taxon>
        <taxon>Aquificales</taxon>
        <taxon>Hydrogenothermaceae</taxon>
        <taxon>Persephonella</taxon>
    </lineage>
</organism>
<proteinExistence type="predicted"/>
<dbReference type="RefSeq" id="WP_200673474.1">
    <property type="nucleotide sequence ID" value="NZ_JAACYA010000001.1"/>
</dbReference>
<accession>A0ABS1GGM6</accession>
<protein>
    <submittedName>
        <fullName evidence="1">Uncharacterized protein</fullName>
    </submittedName>
</protein>
<evidence type="ECO:0000313" key="1">
    <source>
        <dbReference type="EMBL" id="MBK3332084.1"/>
    </source>
</evidence>